<sequence>MFREAQTYVYGPDVPSERIHNSGTRNPREQAYIIPNEHLLRSGYEDYGNSPRSRSYYGMYNGIPVVVKAWWEGSIGPHRPQNFTNTLLDHLDRWKELHHPNIAPFLGLTWHWDSIPSLVLPRYEMNINKYVASNAVDPIPLFRDVARGLSYLHSLSTPLPHGCITGGNILINKSGRASLTDIGLVKVTGLTLKDSRGTSDIWRWFAPEIGSDTEPYTPASDVYCFGMTMLEVYTGYPPFHPVKAFQVSQDVRRGIRPRRPRRGIPNDVWRIICECWKQDPLHRPGIGWVLTELEACIRRRKDRTVVN</sequence>
<gene>
    <name evidence="2" type="ORF">JAAARDRAFT_48737</name>
</gene>
<dbReference type="InterPro" id="IPR011009">
    <property type="entry name" value="Kinase-like_dom_sf"/>
</dbReference>
<dbReference type="Proteomes" id="UP000027265">
    <property type="component" value="Unassembled WGS sequence"/>
</dbReference>
<dbReference type="HOGENOM" id="CLU_000288_7_18_1"/>
<dbReference type="GO" id="GO:0004674">
    <property type="term" value="F:protein serine/threonine kinase activity"/>
    <property type="evidence" value="ECO:0007669"/>
    <property type="project" value="TreeGrafter"/>
</dbReference>
<protein>
    <recommendedName>
        <fullName evidence="1">Protein kinase domain-containing protein</fullName>
    </recommendedName>
</protein>
<evidence type="ECO:0000313" key="2">
    <source>
        <dbReference type="EMBL" id="KDQ55357.1"/>
    </source>
</evidence>
<name>A0A067PVP8_9AGAM</name>
<dbReference type="SUPFAM" id="SSF56112">
    <property type="entry name" value="Protein kinase-like (PK-like)"/>
    <property type="match status" value="1"/>
</dbReference>
<keyword evidence="3" id="KW-1185">Reference proteome</keyword>
<dbReference type="EMBL" id="KL197725">
    <property type="protein sequence ID" value="KDQ55357.1"/>
    <property type="molecule type" value="Genomic_DNA"/>
</dbReference>
<dbReference type="InterPro" id="IPR051681">
    <property type="entry name" value="Ser/Thr_Kinases-Pseudokinases"/>
</dbReference>
<proteinExistence type="predicted"/>
<dbReference type="InterPro" id="IPR001245">
    <property type="entry name" value="Ser-Thr/Tyr_kinase_cat_dom"/>
</dbReference>
<dbReference type="STRING" id="933084.A0A067PVP8"/>
<organism evidence="2 3">
    <name type="scientific">Jaapia argillacea MUCL 33604</name>
    <dbReference type="NCBI Taxonomy" id="933084"/>
    <lineage>
        <taxon>Eukaryota</taxon>
        <taxon>Fungi</taxon>
        <taxon>Dikarya</taxon>
        <taxon>Basidiomycota</taxon>
        <taxon>Agaricomycotina</taxon>
        <taxon>Agaricomycetes</taxon>
        <taxon>Agaricomycetidae</taxon>
        <taxon>Jaapiales</taxon>
        <taxon>Jaapiaceae</taxon>
        <taxon>Jaapia</taxon>
    </lineage>
</organism>
<reference evidence="3" key="1">
    <citation type="journal article" date="2014" name="Proc. Natl. Acad. Sci. U.S.A.">
        <title>Extensive sampling of basidiomycete genomes demonstrates inadequacy of the white-rot/brown-rot paradigm for wood decay fungi.</title>
        <authorList>
            <person name="Riley R."/>
            <person name="Salamov A.A."/>
            <person name="Brown D.W."/>
            <person name="Nagy L.G."/>
            <person name="Floudas D."/>
            <person name="Held B.W."/>
            <person name="Levasseur A."/>
            <person name="Lombard V."/>
            <person name="Morin E."/>
            <person name="Otillar R."/>
            <person name="Lindquist E.A."/>
            <person name="Sun H."/>
            <person name="LaButti K.M."/>
            <person name="Schmutz J."/>
            <person name="Jabbour D."/>
            <person name="Luo H."/>
            <person name="Baker S.E."/>
            <person name="Pisabarro A.G."/>
            <person name="Walton J.D."/>
            <person name="Blanchette R.A."/>
            <person name="Henrissat B."/>
            <person name="Martin F."/>
            <person name="Cullen D."/>
            <person name="Hibbett D.S."/>
            <person name="Grigoriev I.V."/>
        </authorList>
    </citation>
    <scope>NUCLEOTIDE SEQUENCE [LARGE SCALE GENOMIC DNA]</scope>
    <source>
        <strain evidence="3">MUCL 33604</strain>
    </source>
</reference>
<dbReference type="GO" id="GO:0005524">
    <property type="term" value="F:ATP binding"/>
    <property type="evidence" value="ECO:0007669"/>
    <property type="project" value="InterPro"/>
</dbReference>
<dbReference type="InterPro" id="IPR000719">
    <property type="entry name" value="Prot_kinase_dom"/>
</dbReference>
<dbReference type="PROSITE" id="PS50011">
    <property type="entry name" value="PROTEIN_KINASE_DOM"/>
    <property type="match status" value="1"/>
</dbReference>
<evidence type="ECO:0000259" key="1">
    <source>
        <dbReference type="PROSITE" id="PS50011"/>
    </source>
</evidence>
<dbReference type="OrthoDB" id="538607at2759"/>
<accession>A0A067PVP8</accession>
<dbReference type="PANTHER" id="PTHR44329">
    <property type="entry name" value="SERINE/THREONINE-PROTEIN KINASE TNNI3K-RELATED"/>
    <property type="match status" value="1"/>
</dbReference>
<dbReference type="Pfam" id="PF07714">
    <property type="entry name" value="PK_Tyr_Ser-Thr"/>
    <property type="match status" value="1"/>
</dbReference>
<feature type="domain" description="Protein kinase" evidence="1">
    <location>
        <begin position="36"/>
        <end position="297"/>
    </location>
</feature>
<dbReference type="InParanoid" id="A0A067PVP8"/>
<dbReference type="Gene3D" id="1.10.510.10">
    <property type="entry name" value="Transferase(Phosphotransferase) domain 1"/>
    <property type="match status" value="1"/>
</dbReference>
<dbReference type="AlphaFoldDB" id="A0A067PVP8"/>
<evidence type="ECO:0000313" key="3">
    <source>
        <dbReference type="Proteomes" id="UP000027265"/>
    </source>
</evidence>